<feature type="signal peptide" evidence="1">
    <location>
        <begin position="1"/>
        <end position="25"/>
    </location>
</feature>
<evidence type="ECO:0000256" key="1">
    <source>
        <dbReference type="SAM" id="SignalP"/>
    </source>
</evidence>
<dbReference type="EMBL" id="FMIK01000030">
    <property type="protein sequence ID" value="SCL95208.1"/>
    <property type="molecule type" value="Genomic_DNA"/>
</dbReference>
<feature type="chain" id="PRO_5043959774" description="DUF3888 domain-containing protein" evidence="1">
    <location>
        <begin position="26"/>
        <end position="137"/>
    </location>
</feature>
<evidence type="ECO:0000313" key="2">
    <source>
        <dbReference type="EMBL" id="SCL95208.1"/>
    </source>
</evidence>
<organism evidence="2 3">
    <name type="scientific">Bacillus cytotoxicus</name>
    <dbReference type="NCBI Taxonomy" id="580165"/>
    <lineage>
        <taxon>Bacteria</taxon>
        <taxon>Bacillati</taxon>
        <taxon>Bacillota</taxon>
        <taxon>Bacilli</taxon>
        <taxon>Bacillales</taxon>
        <taxon>Bacillaceae</taxon>
        <taxon>Bacillus</taxon>
        <taxon>Bacillus cereus group</taxon>
    </lineage>
</organism>
<accession>A0AAX2CIA6</accession>
<dbReference type="AlphaFoldDB" id="A0AAX2CIA6"/>
<dbReference type="Proteomes" id="UP000242164">
    <property type="component" value="Unassembled WGS sequence"/>
</dbReference>
<dbReference type="GeneID" id="33897481"/>
<sequence length="137" mass="15714">MFKKIVMGTLLFGGMIGIYCNPASAAPIHSTSEVKSLDRSGLYSTFSPWQYLGQTSRELHINTNDPEILAAELAKEAPFYADELFTVCSTILNAQVKVVYWTSKEWVRMQDGNYVFKHEIKFYRDKERTQLITEMES</sequence>
<proteinExistence type="predicted"/>
<reference evidence="2 3" key="1">
    <citation type="submission" date="2016-08" db="EMBL/GenBank/DDBJ databases">
        <authorList>
            <person name="Loux V."/>
            <person name="Rue O."/>
        </authorList>
    </citation>
    <scope>NUCLEOTIDE SEQUENCE [LARGE SCALE GENOMIC DNA]</scope>
    <source>
        <strain evidence="2 3">AFSSA_08CEB44bac</strain>
    </source>
</reference>
<protein>
    <recommendedName>
        <fullName evidence="4">DUF3888 domain-containing protein</fullName>
    </recommendedName>
</protein>
<evidence type="ECO:0008006" key="4">
    <source>
        <dbReference type="Google" id="ProtNLM"/>
    </source>
</evidence>
<gene>
    <name evidence="2" type="ORF">BCB44BAC_02512</name>
</gene>
<name>A0AAX2CIA6_9BACI</name>
<dbReference type="RefSeq" id="WP_012094650.1">
    <property type="nucleotide sequence ID" value="NZ_CP024096.1"/>
</dbReference>
<evidence type="ECO:0000313" key="3">
    <source>
        <dbReference type="Proteomes" id="UP000242164"/>
    </source>
</evidence>
<comment type="caution">
    <text evidence="2">The sequence shown here is derived from an EMBL/GenBank/DDBJ whole genome shotgun (WGS) entry which is preliminary data.</text>
</comment>
<keyword evidence="1" id="KW-0732">Signal</keyword>